<reference evidence="9" key="2">
    <citation type="submission" date="2020-08" db="EMBL/GenBank/DDBJ databases">
        <title>The Agave Microbiome: Exploring the role of microbial communities in plant adaptations to desert environments.</title>
        <authorList>
            <person name="Partida-Martinez L.P."/>
        </authorList>
    </citation>
    <scope>NUCLEOTIDE SEQUENCE [LARGE SCALE GENOMIC DNA]</scope>
    <source>
        <strain evidence="9">AT2.8</strain>
    </source>
</reference>
<feature type="transmembrane region" description="Helical" evidence="6">
    <location>
        <begin position="35"/>
        <end position="58"/>
    </location>
</feature>
<evidence type="ECO:0000256" key="1">
    <source>
        <dbReference type="ARBA" id="ARBA00009179"/>
    </source>
</evidence>
<reference evidence="9" key="1">
    <citation type="submission" date="2020-07" db="EMBL/GenBank/DDBJ databases">
        <authorList>
            <person name="Partida-Martinez L."/>
            <person name="Huntemann M."/>
            <person name="Clum A."/>
            <person name="Wang J."/>
            <person name="Palaniappan K."/>
            <person name="Ritter S."/>
            <person name="Chen I.-M."/>
            <person name="Stamatis D."/>
            <person name="Reddy T."/>
            <person name="O'Malley R."/>
            <person name="Daum C."/>
            <person name="Shapiro N."/>
            <person name="Ivanova N."/>
            <person name="Kyrpides N."/>
            <person name="Woyke T."/>
        </authorList>
    </citation>
    <scope>NUCLEOTIDE SEQUENCE [LARGE SCALE GENOMIC DNA]</scope>
    <source>
        <strain evidence="9">AT2.8</strain>
    </source>
</reference>
<dbReference type="Gene3D" id="1.10.101.10">
    <property type="entry name" value="PGBD-like superfamily/PGBD"/>
    <property type="match status" value="1"/>
</dbReference>
<accession>A0A852T781</accession>
<evidence type="ECO:0000256" key="5">
    <source>
        <dbReference type="RuleBase" id="RU004404"/>
    </source>
</evidence>
<dbReference type="CDD" id="cd07560">
    <property type="entry name" value="Peptidase_S41_CPP"/>
    <property type="match status" value="1"/>
</dbReference>
<dbReference type="EMBL" id="JACCBX010000003">
    <property type="protein sequence ID" value="NYE04642.1"/>
    <property type="molecule type" value="Genomic_DNA"/>
</dbReference>
<dbReference type="Proteomes" id="UP000548423">
    <property type="component" value="Unassembled WGS sequence"/>
</dbReference>
<dbReference type="SUPFAM" id="SSF47090">
    <property type="entry name" value="PGBD-like"/>
    <property type="match status" value="1"/>
</dbReference>
<dbReference type="Gene3D" id="3.30.750.44">
    <property type="match status" value="1"/>
</dbReference>
<dbReference type="InterPro" id="IPR001478">
    <property type="entry name" value="PDZ"/>
</dbReference>
<dbReference type="Pfam" id="PF01471">
    <property type="entry name" value="PG_binding_1"/>
    <property type="match status" value="1"/>
</dbReference>
<protein>
    <submittedName>
        <fullName evidence="8">Carboxyl-terminal processing protease</fullName>
        <ecNumber evidence="8">3.4.21.102</ecNumber>
    </submittedName>
</protein>
<keyword evidence="3 5" id="KW-0378">Hydrolase</keyword>
<dbReference type="AlphaFoldDB" id="A0A852T781"/>
<dbReference type="Pfam" id="PF17820">
    <property type="entry name" value="PDZ_6"/>
    <property type="match status" value="1"/>
</dbReference>
<dbReference type="GO" id="GO:0004252">
    <property type="term" value="F:serine-type endopeptidase activity"/>
    <property type="evidence" value="ECO:0007669"/>
    <property type="project" value="UniProtKB-EC"/>
</dbReference>
<dbReference type="SMART" id="SM00228">
    <property type="entry name" value="PDZ"/>
    <property type="match status" value="1"/>
</dbReference>
<dbReference type="GO" id="GO:0030288">
    <property type="term" value="C:outer membrane-bounded periplasmic space"/>
    <property type="evidence" value="ECO:0007669"/>
    <property type="project" value="TreeGrafter"/>
</dbReference>
<dbReference type="FunFam" id="2.30.42.10:FF:000063">
    <property type="entry name" value="Peptidase, S41 family"/>
    <property type="match status" value="1"/>
</dbReference>
<dbReference type="SMART" id="SM00245">
    <property type="entry name" value="TSPc"/>
    <property type="match status" value="1"/>
</dbReference>
<keyword evidence="6" id="KW-0472">Membrane</keyword>
<keyword evidence="2 5" id="KW-0645">Protease</keyword>
<dbReference type="SUPFAM" id="SSF52096">
    <property type="entry name" value="ClpP/crotonase"/>
    <property type="match status" value="1"/>
</dbReference>
<evidence type="ECO:0000313" key="9">
    <source>
        <dbReference type="Proteomes" id="UP000548423"/>
    </source>
</evidence>
<dbReference type="GO" id="GO:0006508">
    <property type="term" value="P:proteolysis"/>
    <property type="evidence" value="ECO:0007669"/>
    <property type="project" value="UniProtKB-KW"/>
</dbReference>
<proteinExistence type="inferred from homology"/>
<dbReference type="PANTHER" id="PTHR32060:SF30">
    <property type="entry name" value="CARBOXY-TERMINAL PROCESSING PROTEASE CTPA"/>
    <property type="match status" value="1"/>
</dbReference>
<evidence type="ECO:0000256" key="2">
    <source>
        <dbReference type="ARBA" id="ARBA00022670"/>
    </source>
</evidence>
<dbReference type="InterPro" id="IPR055210">
    <property type="entry name" value="CtpA/B_N"/>
</dbReference>
<evidence type="ECO:0000256" key="6">
    <source>
        <dbReference type="SAM" id="Phobius"/>
    </source>
</evidence>
<dbReference type="InterPro" id="IPR004447">
    <property type="entry name" value="Peptidase_S41A"/>
</dbReference>
<dbReference type="InterPro" id="IPR002477">
    <property type="entry name" value="Peptidoglycan-bd-like"/>
</dbReference>
<keyword evidence="6" id="KW-1133">Transmembrane helix</keyword>
<dbReference type="Gene3D" id="3.90.226.10">
    <property type="entry name" value="2-enoyl-CoA Hydratase, Chain A, domain 1"/>
    <property type="match status" value="1"/>
</dbReference>
<dbReference type="InterPro" id="IPR041489">
    <property type="entry name" value="PDZ_6"/>
</dbReference>
<dbReference type="Pfam" id="PF03572">
    <property type="entry name" value="Peptidase_S41"/>
    <property type="match status" value="1"/>
</dbReference>
<evidence type="ECO:0000259" key="7">
    <source>
        <dbReference type="PROSITE" id="PS50106"/>
    </source>
</evidence>
<dbReference type="PANTHER" id="PTHR32060">
    <property type="entry name" value="TAIL-SPECIFIC PROTEASE"/>
    <property type="match status" value="1"/>
</dbReference>
<dbReference type="GO" id="GO:0007165">
    <property type="term" value="P:signal transduction"/>
    <property type="evidence" value="ECO:0007669"/>
    <property type="project" value="TreeGrafter"/>
</dbReference>
<dbReference type="EC" id="3.4.21.102" evidence="8"/>
<comment type="caution">
    <text evidence="8">The sequence shown here is derived from an EMBL/GenBank/DDBJ whole genome shotgun (WGS) entry which is preliminary data.</text>
</comment>
<name>A0A852T781_9BACI</name>
<dbReference type="InterPro" id="IPR036366">
    <property type="entry name" value="PGBDSf"/>
</dbReference>
<sequence length="498" mass="54331">MKVVKALDEQNVEQEHTEQEQVTDKKTGYVHIKKFHFILILFFLVLLSTGITTFALSFGEEKVITVGTERSEFDKLYAAYDTLKSGYFEELDQKKLINGAIDGMVKALDDPYTDYMSVEEAENFHSSINSSFQGIGAEIQEKDGHITIVSPIKGSPAEKAGLKPNDIITSVDGKSLQGMTSSEAVTIIRGKKGTKVELTIQRPGTDAPVKVPIIRDDIPIETVYGEMVGDGIAKVQVTSFSTNTSKDLAAKLNELQKEGMKGLVLDLRQNPGGLLDEAISISSMFVPKGKLILKVEDRNGKTQEYPSQNDGNSDFPLVVLIDKGSASASEILAAAVSESAGVKLVGETSFGKGTVQTAKDFPDKSNIKFTTAKWLTPNGNWIHKKGIKPDIEVPLPEYASLPIINPDKELKLSSSSTEVESAQKMLKAIGFDPGREDGFFDEKTQAAVSSFQAANNLPADGVLKGDSTIKLMEKLREMIETNDTQLQKAVEVLKEEMK</sequence>
<dbReference type="NCBIfam" id="TIGR00225">
    <property type="entry name" value="prc"/>
    <property type="match status" value="1"/>
</dbReference>
<keyword evidence="4 5" id="KW-0720">Serine protease</keyword>
<gene>
    <name evidence="8" type="ORF">F4694_001391</name>
</gene>
<feature type="domain" description="PDZ" evidence="7">
    <location>
        <begin position="125"/>
        <end position="189"/>
    </location>
</feature>
<evidence type="ECO:0000256" key="3">
    <source>
        <dbReference type="ARBA" id="ARBA00022801"/>
    </source>
</evidence>
<dbReference type="InterPro" id="IPR036034">
    <property type="entry name" value="PDZ_sf"/>
</dbReference>
<dbReference type="CDD" id="cd06782">
    <property type="entry name" value="cpPDZ_CPP-like"/>
    <property type="match status" value="1"/>
</dbReference>
<dbReference type="InterPro" id="IPR005151">
    <property type="entry name" value="Tail-specific_protease"/>
</dbReference>
<dbReference type="PROSITE" id="PS50106">
    <property type="entry name" value="PDZ"/>
    <property type="match status" value="1"/>
</dbReference>
<comment type="similarity">
    <text evidence="1 5">Belongs to the peptidase S41A family.</text>
</comment>
<keyword evidence="6" id="KW-0812">Transmembrane</keyword>
<dbReference type="Gene3D" id="2.30.42.10">
    <property type="match status" value="1"/>
</dbReference>
<dbReference type="SUPFAM" id="SSF50156">
    <property type="entry name" value="PDZ domain-like"/>
    <property type="match status" value="1"/>
</dbReference>
<evidence type="ECO:0000256" key="4">
    <source>
        <dbReference type="ARBA" id="ARBA00022825"/>
    </source>
</evidence>
<organism evidence="8 9">
    <name type="scientific">Neobacillus niacini</name>
    <dbReference type="NCBI Taxonomy" id="86668"/>
    <lineage>
        <taxon>Bacteria</taxon>
        <taxon>Bacillati</taxon>
        <taxon>Bacillota</taxon>
        <taxon>Bacilli</taxon>
        <taxon>Bacillales</taxon>
        <taxon>Bacillaceae</taxon>
        <taxon>Neobacillus</taxon>
    </lineage>
</organism>
<dbReference type="InterPro" id="IPR029045">
    <property type="entry name" value="ClpP/crotonase-like_dom_sf"/>
</dbReference>
<evidence type="ECO:0000313" key="8">
    <source>
        <dbReference type="EMBL" id="NYE04642.1"/>
    </source>
</evidence>
<dbReference type="Pfam" id="PF22694">
    <property type="entry name" value="CtpB_N-like"/>
    <property type="match status" value="1"/>
</dbReference>
<dbReference type="InterPro" id="IPR036365">
    <property type="entry name" value="PGBD-like_sf"/>
</dbReference>